<reference evidence="2 3" key="1">
    <citation type="journal article" date="2016" name="Nat. Commun.">
        <title>Thousands of microbial genomes shed light on interconnected biogeochemical processes in an aquifer system.</title>
        <authorList>
            <person name="Anantharaman K."/>
            <person name="Brown C.T."/>
            <person name="Hug L.A."/>
            <person name="Sharon I."/>
            <person name="Castelle C.J."/>
            <person name="Probst A.J."/>
            <person name="Thomas B.C."/>
            <person name="Singh A."/>
            <person name="Wilkins M.J."/>
            <person name="Karaoz U."/>
            <person name="Brodie E.L."/>
            <person name="Williams K.H."/>
            <person name="Hubbard S.S."/>
            <person name="Banfield J.F."/>
        </authorList>
    </citation>
    <scope>NUCLEOTIDE SEQUENCE [LARGE SCALE GENOMIC DNA]</scope>
</reference>
<dbReference type="SUPFAM" id="SSF54523">
    <property type="entry name" value="Pili subunits"/>
    <property type="match status" value="1"/>
</dbReference>
<comment type="caution">
    <text evidence="2">The sequence shown here is derived from an EMBL/GenBank/DDBJ whole genome shotgun (WGS) entry which is preliminary data.</text>
</comment>
<dbReference type="EMBL" id="MEUI01000014">
    <property type="protein sequence ID" value="OGC34654.1"/>
    <property type="molecule type" value="Genomic_DNA"/>
</dbReference>
<sequence length="135" mass="15516">MRKKGFTLIELILAIVIIGFVITGLALTYQQIIQGLIYNSELNKVTNIQQQVFSLANSFHYEDPAIAVPTTILEQNYLNSGYKVRIDIGYKFISASYHDLYNVKVFRVRIFKKGTSQVITDTRMLRLGKLKYVTF</sequence>
<dbReference type="AlphaFoldDB" id="A0A1F4TPK6"/>
<protein>
    <recommendedName>
        <fullName evidence="4">Prepilin-type N-terminal cleavage/methylation domain-containing protein</fullName>
    </recommendedName>
</protein>
<dbReference type="PROSITE" id="PS00409">
    <property type="entry name" value="PROKAR_NTER_METHYL"/>
    <property type="match status" value="1"/>
</dbReference>
<organism evidence="2 3">
    <name type="scientific">candidate division WOR-1 bacterium RIFOXYC2_FULL_41_25</name>
    <dbReference type="NCBI Taxonomy" id="1802586"/>
    <lineage>
        <taxon>Bacteria</taxon>
        <taxon>Bacillati</taxon>
        <taxon>Saganbacteria</taxon>
    </lineage>
</organism>
<accession>A0A1F4TPK6</accession>
<proteinExistence type="predicted"/>
<dbReference type="NCBIfam" id="TIGR02532">
    <property type="entry name" value="IV_pilin_GFxxxE"/>
    <property type="match status" value="1"/>
</dbReference>
<gene>
    <name evidence="2" type="ORF">A2462_04925</name>
</gene>
<evidence type="ECO:0000256" key="1">
    <source>
        <dbReference type="SAM" id="Phobius"/>
    </source>
</evidence>
<evidence type="ECO:0000313" key="3">
    <source>
        <dbReference type="Proteomes" id="UP000177309"/>
    </source>
</evidence>
<feature type="transmembrane region" description="Helical" evidence="1">
    <location>
        <begin position="7"/>
        <end position="29"/>
    </location>
</feature>
<evidence type="ECO:0008006" key="4">
    <source>
        <dbReference type="Google" id="ProtNLM"/>
    </source>
</evidence>
<dbReference type="InterPro" id="IPR045584">
    <property type="entry name" value="Pilin-like"/>
</dbReference>
<evidence type="ECO:0000313" key="2">
    <source>
        <dbReference type="EMBL" id="OGC34654.1"/>
    </source>
</evidence>
<keyword evidence="1" id="KW-1133">Transmembrane helix</keyword>
<keyword evidence="1" id="KW-0472">Membrane</keyword>
<dbReference type="InterPro" id="IPR012902">
    <property type="entry name" value="N_methyl_site"/>
</dbReference>
<name>A0A1F4TPK6_UNCSA</name>
<keyword evidence="1" id="KW-0812">Transmembrane</keyword>
<dbReference type="Proteomes" id="UP000177309">
    <property type="component" value="Unassembled WGS sequence"/>
</dbReference>
<dbReference type="Pfam" id="PF07963">
    <property type="entry name" value="N_methyl"/>
    <property type="match status" value="1"/>
</dbReference>